<comment type="similarity">
    <text evidence="1">Belongs to the IER family.</text>
</comment>
<dbReference type="WBParaSite" id="TMUE_3000014434.1">
    <property type="protein sequence ID" value="TMUE_3000014434.1"/>
    <property type="gene ID" value="WBGene00302209"/>
</dbReference>
<reference evidence="3" key="1">
    <citation type="submission" date="2019-12" db="UniProtKB">
        <authorList>
            <consortium name="WormBaseParasite"/>
        </authorList>
    </citation>
    <scope>IDENTIFICATION</scope>
</reference>
<protein>
    <submittedName>
        <fullName evidence="3">SERTA domain-containing protein</fullName>
    </submittedName>
</protein>
<evidence type="ECO:0000313" key="2">
    <source>
        <dbReference type="Proteomes" id="UP000046395"/>
    </source>
</evidence>
<accession>A0A5S6R575</accession>
<name>A0A5S6R575_TRIMR</name>
<dbReference type="InterPro" id="IPR008653">
    <property type="entry name" value="IER"/>
</dbReference>
<organism evidence="2 3">
    <name type="scientific">Trichuris muris</name>
    <name type="common">Mouse whipworm</name>
    <dbReference type="NCBI Taxonomy" id="70415"/>
    <lineage>
        <taxon>Eukaryota</taxon>
        <taxon>Metazoa</taxon>
        <taxon>Ecdysozoa</taxon>
        <taxon>Nematoda</taxon>
        <taxon>Enoplea</taxon>
        <taxon>Dorylaimia</taxon>
        <taxon>Trichinellida</taxon>
        <taxon>Trichuridae</taxon>
        <taxon>Trichuris</taxon>
    </lineage>
</organism>
<dbReference type="AlphaFoldDB" id="A0A5S6R575"/>
<dbReference type="Proteomes" id="UP000046395">
    <property type="component" value="Unassembled WGS sequence"/>
</dbReference>
<keyword evidence="2" id="KW-1185">Reference proteome</keyword>
<sequence>MPNQRKREYFARRERTDIRLRWCKDEVFCEGGQLRVVGRTAIVGSLGRSPVPLCTPSAVVARRSFIGGSTCSGARGQTRTGAFPSHGADQQQADPIGNTAAAGFVSAVAKRRKMEYQDEMCEKLIELSFAKIVSSKNERGGACLRKNLLIFQLLQKARSEQQRMRQWNSQQMSHPTEACFVEEENDRSDMQEQYAVLDISESVLDWNHRSDYLPMRHDLYNDEEAMESSQLDFQTCYDIDDCQDNGYLPSEVTMSATQREWEVVCCNAAFERTQKRKSEPVDDPAEDWALQKRVCPLPPADSVGLEPPSNGIGQLFSLFGETTRSESVDGTGRTAGGRDLSCPSFLELICES</sequence>
<dbReference type="Pfam" id="PF05760">
    <property type="entry name" value="IER"/>
    <property type="match status" value="1"/>
</dbReference>
<proteinExistence type="inferred from homology"/>
<evidence type="ECO:0000313" key="3">
    <source>
        <dbReference type="WBParaSite" id="TMUE_3000014434.1"/>
    </source>
</evidence>
<evidence type="ECO:0000256" key="1">
    <source>
        <dbReference type="ARBA" id="ARBA00006186"/>
    </source>
</evidence>